<feature type="transmembrane region" description="Helical" evidence="1">
    <location>
        <begin position="100"/>
        <end position="118"/>
    </location>
</feature>
<dbReference type="PANTHER" id="PTHR37308:SF1">
    <property type="entry name" value="POLYPRENYL-PHOSPHATE TRANSPORTER"/>
    <property type="match status" value="1"/>
</dbReference>
<dbReference type="PANTHER" id="PTHR37308">
    <property type="entry name" value="INTEGRAL MEMBRANE PROTEIN"/>
    <property type="match status" value="1"/>
</dbReference>
<keyword evidence="1" id="KW-1133">Transmembrane helix</keyword>
<reference evidence="2 3" key="2">
    <citation type="submission" date="2018-12" db="EMBL/GenBank/DDBJ databases">
        <title>Simiduia agarivorans gen. nov., sp. nov., a marine, agarolytic bacterium isolated from shallow coastal water from Keelung, Taiwan.</title>
        <authorList>
            <person name="Shieh W.Y."/>
        </authorList>
    </citation>
    <scope>NUCLEOTIDE SEQUENCE [LARGE SCALE GENOMIC DNA]</scope>
    <source>
        <strain evidence="2 3">GTF-13</strain>
    </source>
</reference>
<feature type="transmembrane region" description="Helical" evidence="1">
    <location>
        <begin position="197"/>
        <end position="218"/>
    </location>
</feature>
<feature type="transmembrane region" description="Helical" evidence="1">
    <location>
        <begin position="287"/>
        <end position="306"/>
    </location>
</feature>
<dbReference type="InterPro" id="IPR007163">
    <property type="entry name" value="VCA0040-like"/>
</dbReference>
<accession>A0A3P3VRZ1</accession>
<reference evidence="2 3" key="1">
    <citation type="submission" date="2018-08" db="EMBL/GenBank/DDBJ databases">
        <authorList>
            <person name="Khan S.A."/>
        </authorList>
    </citation>
    <scope>NUCLEOTIDE SEQUENCE [LARGE SCALE GENOMIC DNA]</scope>
    <source>
        <strain evidence="2 3">GTF-13</strain>
    </source>
</reference>
<keyword evidence="1" id="KW-0812">Transmembrane</keyword>
<dbReference type="AlphaFoldDB" id="A0A3P3VRZ1"/>
<gene>
    <name evidence="2" type="ORF">D0544_08460</name>
</gene>
<evidence type="ECO:0000313" key="2">
    <source>
        <dbReference type="EMBL" id="RRJ85087.1"/>
    </source>
</evidence>
<dbReference type="EMBL" id="QWEZ01000001">
    <property type="protein sequence ID" value="RRJ85087.1"/>
    <property type="molecule type" value="Genomic_DNA"/>
</dbReference>
<feature type="transmembrane region" description="Helical" evidence="1">
    <location>
        <begin position="70"/>
        <end position="88"/>
    </location>
</feature>
<sequence>MNRWRQGALLFAKGMTMGAADVVPGVSGGTMALITGVYDRLLESLSRIDGHAVGLLLKGRVVDLWRHVDGTFLVTLFGGVLLSILSLARLITHLLQAYPVLVWSFFFGLILISALYVGRSLDRWTPTAGGMLLLGAAFAWMITAAHPLQLQPDTPTLFIAGAIAVCAMILPGISGSFILLLMGLYAPVLTAINSFDLAVLATVAAGCVVGLLSFSRVLNWLLHHHHRATLAFLCGLMLGSLNKVWPWKETLSVRENSAGELVPLLQRNLLPDQYETLLGQGAQLGESLGLMLLGMVLVWLITRMAGGSDTES</sequence>
<comment type="caution">
    <text evidence="2">The sequence shown here is derived from an EMBL/GenBank/DDBJ whole genome shotgun (WGS) entry which is preliminary data.</text>
</comment>
<feature type="transmembrane region" description="Helical" evidence="1">
    <location>
        <begin position="124"/>
        <end position="145"/>
    </location>
</feature>
<keyword evidence="3" id="KW-1185">Reference proteome</keyword>
<proteinExistence type="predicted"/>
<evidence type="ECO:0000256" key="1">
    <source>
        <dbReference type="SAM" id="Phobius"/>
    </source>
</evidence>
<feature type="transmembrane region" description="Helical" evidence="1">
    <location>
        <begin position="157"/>
        <end position="185"/>
    </location>
</feature>
<protein>
    <submittedName>
        <fullName evidence="2">DUF368 domain-containing protein</fullName>
    </submittedName>
</protein>
<dbReference type="Proteomes" id="UP000280792">
    <property type="component" value="Unassembled WGS sequence"/>
</dbReference>
<dbReference type="Pfam" id="PF04018">
    <property type="entry name" value="VCA0040-like"/>
    <property type="match status" value="1"/>
</dbReference>
<organism evidence="2 3">
    <name type="scientific">Aestuariirhabdus litorea</name>
    <dbReference type="NCBI Taxonomy" id="2528527"/>
    <lineage>
        <taxon>Bacteria</taxon>
        <taxon>Pseudomonadati</taxon>
        <taxon>Pseudomonadota</taxon>
        <taxon>Gammaproteobacteria</taxon>
        <taxon>Oceanospirillales</taxon>
        <taxon>Aestuariirhabdaceae</taxon>
        <taxon>Aestuariirhabdus</taxon>
    </lineage>
</organism>
<keyword evidence="1" id="KW-0472">Membrane</keyword>
<name>A0A3P3VRZ1_9GAMM</name>
<evidence type="ECO:0000313" key="3">
    <source>
        <dbReference type="Proteomes" id="UP000280792"/>
    </source>
</evidence>